<keyword evidence="2" id="KW-1185">Reference proteome</keyword>
<sequence>MSTRSSPNLPVTLSPSIHEVVSGQGHHHSRLHLPTCRSGQTCRRDIQLISPTGERRSHDLASAYSIG</sequence>
<accession>W6USI0</accession>
<evidence type="ECO:0000313" key="2">
    <source>
        <dbReference type="Proteomes" id="UP000019149"/>
    </source>
</evidence>
<organism evidence="1 2">
    <name type="scientific">Echinococcus granulosus</name>
    <name type="common">Hydatid tapeworm</name>
    <dbReference type="NCBI Taxonomy" id="6210"/>
    <lineage>
        <taxon>Eukaryota</taxon>
        <taxon>Metazoa</taxon>
        <taxon>Spiralia</taxon>
        <taxon>Lophotrochozoa</taxon>
        <taxon>Platyhelminthes</taxon>
        <taxon>Cestoda</taxon>
        <taxon>Eucestoda</taxon>
        <taxon>Cyclophyllidea</taxon>
        <taxon>Taeniidae</taxon>
        <taxon>Echinococcus</taxon>
        <taxon>Echinococcus granulosus group</taxon>
    </lineage>
</organism>
<dbReference type="GeneID" id="36336255"/>
<evidence type="ECO:0000313" key="1">
    <source>
        <dbReference type="EMBL" id="EUB64590.1"/>
    </source>
</evidence>
<protein>
    <submittedName>
        <fullName evidence="1">Uncharacterized protein</fullName>
    </submittedName>
</protein>
<proteinExistence type="predicted"/>
<gene>
    <name evidence="1" type="ORF">EGR_00540</name>
</gene>
<dbReference type="Proteomes" id="UP000019149">
    <property type="component" value="Unassembled WGS sequence"/>
</dbReference>
<dbReference type="CTD" id="36336255"/>
<dbReference type="EMBL" id="APAU02000002">
    <property type="protein sequence ID" value="EUB64590.1"/>
    <property type="molecule type" value="Genomic_DNA"/>
</dbReference>
<dbReference type="RefSeq" id="XP_024355786.1">
    <property type="nucleotide sequence ID" value="XM_024489789.1"/>
</dbReference>
<dbReference type="AlphaFoldDB" id="W6USI0"/>
<comment type="caution">
    <text evidence="1">The sequence shown here is derived from an EMBL/GenBank/DDBJ whole genome shotgun (WGS) entry which is preliminary data.</text>
</comment>
<dbReference type="KEGG" id="egl:EGR_00540"/>
<reference evidence="1 2" key="1">
    <citation type="journal article" date="2013" name="Nat. Genet.">
        <title>The genome of the hydatid tapeworm Echinococcus granulosus.</title>
        <authorList>
            <person name="Zheng H."/>
            <person name="Zhang W."/>
            <person name="Zhang L."/>
            <person name="Zhang Z."/>
            <person name="Li J."/>
            <person name="Lu G."/>
            <person name="Zhu Y."/>
            <person name="Wang Y."/>
            <person name="Huang Y."/>
            <person name="Liu J."/>
            <person name="Kang H."/>
            <person name="Chen J."/>
            <person name="Wang L."/>
            <person name="Chen A."/>
            <person name="Yu S."/>
            <person name="Gao Z."/>
            <person name="Jin L."/>
            <person name="Gu W."/>
            <person name="Wang Z."/>
            <person name="Zhao L."/>
            <person name="Shi B."/>
            <person name="Wen H."/>
            <person name="Lin R."/>
            <person name="Jones M.K."/>
            <person name="Brejova B."/>
            <person name="Vinar T."/>
            <person name="Zhao G."/>
            <person name="McManus D.P."/>
            <person name="Chen Z."/>
            <person name="Zhou Y."/>
            <person name="Wang S."/>
        </authorList>
    </citation>
    <scope>NUCLEOTIDE SEQUENCE [LARGE SCALE GENOMIC DNA]</scope>
</reference>
<name>W6USI0_ECHGR</name>